<comment type="caution">
    <text evidence="1">The sequence shown here is derived from an EMBL/GenBank/DDBJ whole genome shotgun (WGS) entry which is preliminary data.</text>
</comment>
<reference evidence="1 2" key="1">
    <citation type="submission" date="2007-04" db="EMBL/GenBank/DDBJ databases">
        <authorList>
            <person name="Fulton L."/>
            <person name="Clifton S."/>
            <person name="Fulton B."/>
            <person name="Xu J."/>
            <person name="Minx P."/>
            <person name="Pepin K.H."/>
            <person name="Johnson M."/>
            <person name="Thiruvilangam P."/>
            <person name="Bhonagiri V."/>
            <person name="Nash W.E."/>
            <person name="Mardis E.R."/>
            <person name="Wilson R.K."/>
        </authorList>
    </citation>
    <scope>NUCLEOTIDE SEQUENCE [LARGE SCALE GENOMIC DNA]</scope>
    <source>
        <strain evidence="1 2">ATCC 29799</strain>
    </source>
</reference>
<dbReference type="eggNOG" id="ENOG50327QD">
    <property type="taxonomic scope" value="Bacteria"/>
</dbReference>
<dbReference type="EMBL" id="AAXG02000042">
    <property type="protein sequence ID" value="EDM98115.1"/>
    <property type="molecule type" value="Genomic_DNA"/>
</dbReference>
<keyword evidence="2" id="KW-1185">Reference proteome</keyword>
<evidence type="ECO:0000313" key="2">
    <source>
        <dbReference type="Proteomes" id="UP000003639"/>
    </source>
</evidence>
<dbReference type="RefSeq" id="WP_006574476.1">
    <property type="nucleotide sequence ID" value="NZ_AAXG02000042.1"/>
</dbReference>
<dbReference type="Proteomes" id="UP000003639">
    <property type="component" value="Unassembled WGS sequence"/>
</dbReference>
<dbReference type="SUPFAM" id="SSF52980">
    <property type="entry name" value="Restriction endonuclease-like"/>
    <property type="match status" value="1"/>
</dbReference>
<accession>A6P0I3</accession>
<dbReference type="AlphaFoldDB" id="A6P0I3"/>
<dbReference type="InterPro" id="IPR011856">
    <property type="entry name" value="tRNA_endonuc-like_dom_sf"/>
</dbReference>
<protein>
    <submittedName>
        <fullName evidence="1">Uncharacterized protein</fullName>
    </submittedName>
</protein>
<reference evidence="1 2" key="2">
    <citation type="submission" date="2007-06" db="EMBL/GenBank/DDBJ databases">
        <title>Draft genome sequence of Pseudoflavonifractor capillosus ATCC 29799.</title>
        <authorList>
            <person name="Sudarsanam P."/>
            <person name="Ley R."/>
            <person name="Guruge J."/>
            <person name="Turnbaugh P.J."/>
            <person name="Mahowald M."/>
            <person name="Liep D."/>
            <person name="Gordon J."/>
        </authorList>
    </citation>
    <scope>NUCLEOTIDE SEQUENCE [LARGE SCALE GENOMIC DNA]</scope>
    <source>
        <strain evidence="1 2">ATCC 29799</strain>
    </source>
</reference>
<proteinExistence type="predicted"/>
<gene>
    <name evidence="1" type="ORF">BACCAP_03994</name>
</gene>
<dbReference type="GO" id="GO:0003676">
    <property type="term" value="F:nucleic acid binding"/>
    <property type="evidence" value="ECO:0007669"/>
    <property type="project" value="InterPro"/>
</dbReference>
<dbReference type="Gene3D" id="3.40.1350.10">
    <property type="match status" value="1"/>
</dbReference>
<dbReference type="STRING" id="411467.BACCAP_03994"/>
<sequence length="142" mass="16921">MNHQNLKIILLGAAMDKAGMKTRDIRFFSNKNDQIICIHSKWARDYAKYLEQQPWVQSYQAVVPLEPDYIQHVSPVDIRSLYFKSEWATDFLIRFVDGRKGVRELVHKEDLTKRAIVERLELSRRYWAVRDIDEWKVVLVDV</sequence>
<name>A6P0I3_9FIRM</name>
<evidence type="ECO:0000313" key="1">
    <source>
        <dbReference type="EMBL" id="EDM98115.1"/>
    </source>
</evidence>
<dbReference type="InterPro" id="IPR011335">
    <property type="entry name" value="Restrct_endonuc-II-like"/>
</dbReference>
<organism evidence="1 2">
    <name type="scientific">Pseudoflavonifractor capillosus ATCC 29799</name>
    <dbReference type="NCBI Taxonomy" id="411467"/>
    <lineage>
        <taxon>Bacteria</taxon>
        <taxon>Bacillati</taxon>
        <taxon>Bacillota</taxon>
        <taxon>Clostridia</taxon>
        <taxon>Eubacteriales</taxon>
        <taxon>Oscillospiraceae</taxon>
        <taxon>Pseudoflavonifractor</taxon>
    </lineage>
</organism>